<feature type="domain" description="Calcineurin-like phosphoesterase" evidence="1">
    <location>
        <begin position="5"/>
        <end position="212"/>
    </location>
</feature>
<accession>A0ABD2PTQ4</accession>
<dbReference type="Gene3D" id="3.60.21.10">
    <property type="match status" value="1"/>
</dbReference>
<proteinExistence type="predicted"/>
<name>A0ABD2PTQ4_9PLAT</name>
<evidence type="ECO:0000259" key="1">
    <source>
        <dbReference type="Pfam" id="PF00149"/>
    </source>
</evidence>
<protein>
    <recommendedName>
        <fullName evidence="1">Calcineurin-like phosphoesterase domain-containing protein</fullName>
    </recommendedName>
</protein>
<dbReference type="SUPFAM" id="SSF56300">
    <property type="entry name" value="Metallo-dependent phosphatases"/>
    <property type="match status" value="1"/>
</dbReference>
<reference evidence="2 3" key="1">
    <citation type="submission" date="2024-11" db="EMBL/GenBank/DDBJ databases">
        <title>Adaptive evolution of stress response genes in parasites aligns with host niche diversity.</title>
        <authorList>
            <person name="Hahn C."/>
            <person name="Resl P."/>
        </authorList>
    </citation>
    <scope>NUCLEOTIDE SEQUENCE [LARGE SCALE GENOMIC DNA]</scope>
    <source>
        <strain evidence="2">EGGRZ-B1_66</strain>
        <tissue evidence="2">Body</tissue>
    </source>
</reference>
<dbReference type="InterPro" id="IPR029052">
    <property type="entry name" value="Metallo-depent_PP-like"/>
</dbReference>
<dbReference type="AlphaFoldDB" id="A0ABD2PTQ4"/>
<dbReference type="PRINTS" id="PR01607">
    <property type="entry name" value="APYRASEFAMLY"/>
</dbReference>
<gene>
    <name evidence="2" type="ORF">Ciccas_010862</name>
</gene>
<dbReference type="InterPro" id="IPR006179">
    <property type="entry name" value="5_nucleotidase/apyrase"/>
</dbReference>
<evidence type="ECO:0000313" key="3">
    <source>
        <dbReference type="Proteomes" id="UP001626550"/>
    </source>
</evidence>
<sequence length="273" mass="30908">MRFEILHFNDVYNVEEDESKEICGGAARFTTALKQAKAKSPENTLTVFSGDALSPSFISTTTQGAHMIPILNEMQIDCAVIGNHDFDFGVDNMLRCVEKSNFPWLNSNCYEHATRSLLGNLPPFHIVVKQGIKFGLIGLVEADWVETLAMVDEDEIYVKDFCIEARRLANQLKRQFQCNIVIALTHMRWPNDIRLAERVPEIDLVLGGHDHNAGFEQVTSANGQTRWVIKSGTDFRQFKIVHLDFDPEARRVVSRFSTHPFSEPITRLDLGAL</sequence>
<dbReference type="PANTHER" id="PTHR11575:SF48">
    <property type="entry name" value="5'-NUCLEOTIDASE"/>
    <property type="match status" value="1"/>
</dbReference>
<dbReference type="PANTHER" id="PTHR11575">
    <property type="entry name" value="5'-NUCLEOTIDASE-RELATED"/>
    <property type="match status" value="1"/>
</dbReference>
<dbReference type="EMBL" id="JBJKFK010002836">
    <property type="protein sequence ID" value="KAL3310570.1"/>
    <property type="molecule type" value="Genomic_DNA"/>
</dbReference>
<organism evidence="2 3">
    <name type="scientific">Cichlidogyrus casuarinus</name>
    <dbReference type="NCBI Taxonomy" id="1844966"/>
    <lineage>
        <taxon>Eukaryota</taxon>
        <taxon>Metazoa</taxon>
        <taxon>Spiralia</taxon>
        <taxon>Lophotrochozoa</taxon>
        <taxon>Platyhelminthes</taxon>
        <taxon>Monogenea</taxon>
        <taxon>Monopisthocotylea</taxon>
        <taxon>Dactylogyridea</taxon>
        <taxon>Ancyrocephalidae</taxon>
        <taxon>Cichlidogyrus</taxon>
    </lineage>
</organism>
<evidence type="ECO:0000313" key="2">
    <source>
        <dbReference type="EMBL" id="KAL3310570.1"/>
    </source>
</evidence>
<dbReference type="Pfam" id="PF00149">
    <property type="entry name" value="Metallophos"/>
    <property type="match status" value="1"/>
</dbReference>
<dbReference type="InterPro" id="IPR004843">
    <property type="entry name" value="Calcineurin-like_PHP"/>
</dbReference>
<comment type="caution">
    <text evidence="2">The sequence shown here is derived from an EMBL/GenBank/DDBJ whole genome shotgun (WGS) entry which is preliminary data.</text>
</comment>
<dbReference type="Proteomes" id="UP001626550">
    <property type="component" value="Unassembled WGS sequence"/>
</dbReference>
<keyword evidence="3" id="KW-1185">Reference proteome</keyword>